<dbReference type="PROSITE" id="PS52004">
    <property type="entry name" value="KS3_2"/>
    <property type="match status" value="1"/>
</dbReference>
<dbReference type="InterPro" id="IPR016035">
    <property type="entry name" value="Acyl_Trfase/lysoPLipase"/>
</dbReference>
<evidence type="ECO:0000256" key="5">
    <source>
        <dbReference type="SAM" id="MobiDB-lite"/>
    </source>
</evidence>
<dbReference type="Gene3D" id="3.40.50.1820">
    <property type="entry name" value="alpha/beta hydrolase"/>
    <property type="match status" value="1"/>
</dbReference>
<dbReference type="PANTHER" id="PTHR43775:SF40">
    <property type="entry name" value="NORSOLORINIC ACID SYNTHASE STCA"/>
    <property type="match status" value="1"/>
</dbReference>
<feature type="region of interest" description="Disordered" evidence="5">
    <location>
        <begin position="1649"/>
        <end position="1672"/>
    </location>
</feature>
<feature type="active site" description="Proton acceptor; for dehydratase activity" evidence="4">
    <location>
        <position position="1360"/>
    </location>
</feature>
<dbReference type="Gene3D" id="3.30.70.3290">
    <property type="match status" value="1"/>
</dbReference>
<dbReference type="OrthoDB" id="329835at2759"/>
<dbReference type="InterPro" id="IPR009081">
    <property type="entry name" value="PP-bd_ACP"/>
</dbReference>
<dbReference type="InterPro" id="IPR001227">
    <property type="entry name" value="Ac_transferase_dom_sf"/>
</dbReference>
<keyword evidence="3" id="KW-0808">Transferase</keyword>
<dbReference type="Gene3D" id="3.40.47.10">
    <property type="match status" value="1"/>
</dbReference>
<evidence type="ECO:0000256" key="4">
    <source>
        <dbReference type="PROSITE-ProRule" id="PRU01363"/>
    </source>
</evidence>
<gene>
    <name evidence="9" type="ORF">F53441_13981</name>
</gene>
<keyword evidence="1" id="KW-0596">Phosphopantetheine</keyword>
<dbReference type="InterPro" id="IPR014043">
    <property type="entry name" value="Acyl_transferase_dom"/>
</dbReference>
<dbReference type="InterPro" id="IPR032088">
    <property type="entry name" value="SAT"/>
</dbReference>
<dbReference type="Pfam" id="PF22621">
    <property type="entry name" value="CurL-like_PKS_C"/>
    <property type="match status" value="1"/>
</dbReference>
<dbReference type="Proteomes" id="UP000605986">
    <property type="component" value="Unassembled WGS sequence"/>
</dbReference>
<dbReference type="SUPFAM" id="SSF53901">
    <property type="entry name" value="Thiolase-like"/>
    <property type="match status" value="1"/>
</dbReference>
<dbReference type="InterPro" id="IPR050091">
    <property type="entry name" value="PKS_NRPS_Biosynth_Enz"/>
</dbReference>
<dbReference type="Pfam" id="PF00975">
    <property type="entry name" value="Thioesterase"/>
    <property type="match status" value="1"/>
</dbReference>
<dbReference type="Gene3D" id="1.10.1200.10">
    <property type="entry name" value="ACP-like"/>
    <property type="match status" value="1"/>
</dbReference>
<feature type="compositionally biased region" description="Low complexity" evidence="5">
    <location>
        <begin position="1780"/>
        <end position="1793"/>
    </location>
</feature>
<dbReference type="PROSITE" id="PS52019">
    <property type="entry name" value="PKS_MFAS_DH"/>
    <property type="match status" value="1"/>
</dbReference>
<dbReference type="InterPro" id="IPR014031">
    <property type="entry name" value="Ketoacyl_synth_C"/>
</dbReference>
<dbReference type="InterPro" id="IPR036736">
    <property type="entry name" value="ACP-like_sf"/>
</dbReference>
<organism evidence="9 10">
    <name type="scientific">Fusarium austroafricanum</name>
    <dbReference type="NCBI Taxonomy" id="2364996"/>
    <lineage>
        <taxon>Eukaryota</taxon>
        <taxon>Fungi</taxon>
        <taxon>Dikarya</taxon>
        <taxon>Ascomycota</taxon>
        <taxon>Pezizomycotina</taxon>
        <taxon>Sordariomycetes</taxon>
        <taxon>Hypocreomycetidae</taxon>
        <taxon>Hypocreales</taxon>
        <taxon>Nectriaceae</taxon>
        <taxon>Fusarium</taxon>
        <taxon>Fusarium concolor species complex</taxon>
    </lineage>
</organism>
<keyword evidence="2" id="KW-0597">Phosphoprotein</keyword>
<dbReference type="PROSITE" id="PS00606">
    <property type="entry name" value="KS3_1"/>
    <property type="match status" value="1"/>
</dbReference>
<dbReference type="InterPro" id="IPR014030">
    <property type="entry name" value="Ketoacyl_synth_N"/>
</dbReference>
<evidence type="ECO:0000256" key="1">
    <source>
        <dbReference type="ARBA" id="ARBA00022450"/>
    </source>
</evidence>
<dbReference type="SUPFAM" id="SSF53474">
    <property type="entry name" value="alpha/beta-Hydrolases"/>
    <property type="match status" value="1"/>
</dbReference>
<evidence type="ECO:0000256" key="3">
    <source>
        <dbReference type="ARBA" id="ARBA00022679"/>
    </source>
</evidence>
<dbReference type="PANTHER" id="PTHR43775">
    <property type="entry name" value="FATTY ACID SYNTHASE"/>
    <property type="match status" value="1"/>
</dbReference>
<dbReference type="GO" id="GO:0044550">
    <property type="term" value="P:secondary metabolite biosynthetic process"/>
    <property type="evidence" value="ECO:0007669"/>
    <property type="project" value="TreeGrafter"/>
</dbReference>
<dbReference type="NCBIfam" id="TIGR04532">
    <property type="entry name" value="PT_fungal_PKS"/>
    <property type="match status" value="1"/>
</dbReference>
<evidence type="ECO:0000256" key="2">
    <source>
        <dbReference type="ARBA" id="ARBA00022553"/>
    </source>
</evidence>
<dbReference type="InterPro" id="IPR042104">
    <property type="entry name" value="PKS_dehydratase_sf"/>
</dbReference>
<dbReference type="Pfam" id="PF02801">
    <property type="entry name" value="Ketoacyl-synt_C"/>
    <property type="match status" value="1"/>
</dbReference>
<proteinExistence type="predicted"/>
<evidence type="ECO:0000259" key="6">
    <source>
        <dbReference type="PROSITE" id="PS50075"/>
    </source>
</evidence>
<dbReference type="SUPFAM" id="SSF47336">
    <property type="entry name" value="ACP-like"/>
    <property type="match status" value="1"/>
</dbReference>
<feature type="domain" description="Carrier" evidence="6">
    <location>
        <begin position="1703"/>
        <end position="1778"/>
    </location>
</feature>
<dbReference type="SMART" id="SM00827">
    <property type="entry name" value="PKS_AT"/>
    <property type="match status" value="1"/>
</dbReference>
<reference evidence="9" key="1">
    <citation type="submission" date="2020-01" db="EMBL/GenBank/DDBJ databases">
        <title>Identification and distribution of gene clusters putatively required for synthesis of sphingolipid metabolism inhibitors in phylogenetically diverse species of the filamentous fungus Fusarium.</title>
        <authorList>
            <person name="Kim H.-S."/>
            <person name="Busman M."/>
            <person name="Brown D.W."/>
            <person name="Divon H."/>
            <person name="Uhlig S."/>
            <person name="Proctor R.H."/>
        </authorList>
    </citation>
    <scope>NUCLEOTIDE SEQUENCE</scope>
    <source>
        <strain evidence="9">NRRL 53441</strain>
    </source>
</reference>
<keyword evidence="10" id="KW-1185">Reference proteome</keyword>
<dbReference type="Gene3D" id="3.10.129.110">
    <property type="entry name" value="Polyketide synthase dehydratase"/>
    <property type="match status" value="1"/>
</dbReference>
<feature type="region of interest" description="C-terminal hotdog fold" evidence="4">
    <location>
        <begin position="1489"/>
        <end position="1639"/>
    </location>
</feature>
<dbReference type="InterPro" id="IPR030918">
    <property type="entry name" value="PT_fungal_PKS"/>
</dbReference>
<feature type="region of interest" description="Disordered" evidence="5">
    <location>
        <begin position="1777"/>
        <end position="1825"/>
    </location>
</feature>
<dbReference type="InterPro" id="IPR016039">
    <property type="entry name" value="Thiolase-like"/>
</dbReference>
<feature type="domain" description="PKS/mFAS DH" evidence="8">
    <location>
        <begin position="1326"/>
        <end position="1639"/>
    </location>
</feature>
<dbReference type="Pfam" id="PF00109">
    <property type="entry name" value="ketoacyl-synt"/>
    <property type="match status" value="1"/>
</dbReference>
<protein>
    <submittedName>
        <fullName evidence="9">Beta-ketoacyl synthase</fullName>
    </submittedName>
</protein>
<dbReference type="SMART" id="SM00825">
    <property type="entry name" value="PKS_KS"/>
    <property type="match status" value="1"/>
</dbReference>
<dbReference type="SUPFAM" id="SSF52151">
    <property type="entry name" value="FabD/lysophospholipase-like"/>
    <property type="match status" value="1"/>
</dbReference>
<dbReference type="Pfam" id="PF00550">
    <property type="entry name" value="PP-binding"/>
    <property type="match status" value="1"/>
</dbReference>
<evidence type="ECO:0000259" key="8">
    <source>
        <dbReference type="PROSITE" id="PS52019"/>
    </source>
</evidence>
<evidence type="ECO:0000313" key="9">
    <source>
        <dbReference type="EMBL" id="KAF4429939.1"/>
    </source>
</evidence>
<dbReference type="SUPFAM" id="SSF55048">
    <property type="entry name" value="Probable ACP-binding domain of malonyl-CoA ACP transacylase"/>
    <property type="match status" value="1"/>
</dbReference>
<dbReference type="Gene3D" id="3.40.366.10">
    <property type="entry name" value="Malonyl-Coenzyme A Acyl Carrier Protein, domain 2"/>
    <property type="match status" value="2"/>
</dbReference>
<dbReference type="InterPro" id="IPR016036">
    <property type="entry name" value="Malonyl_transacylase_ACP-bd"/>
</dbReference>
<dbReference type="GO" id="GO:0004315">
    <property type="term" value="F:3-oxoacyl-[acyl-carrier-protein] synthase activity"/>
    <property type="evidence" value="ECO:0007669"/>
    <property type="project" value="InterPro"/>
</dbReference>
<dbReference type="InterPro" id="IPR020841">
    <property type="entry name" value="PKS_Beta-ketoAc_synthase_dom"/>
</dbReference>
<dbReference type="InterPro" id="IPR018201">
    <property type="entry name" value="Ketoacyl_synth_AS"/>
</dbReference>
<dbReference type="CDD" id="cd00833">
    <property type="entry name" value="PKS"/>
    <property type="match status" value="1"/>
</dbReference>
<sequence length="2127" mass="227980">MSGTGQPRVLAYIFGDQTFDIVDTLRSLGQTHGDPLLVDFLERSCGVLKRELACLPPEQQARCPRFVTLRDLVSPYQAGALNPCLAQALTCICQLGLFICQHSSGCQVYPTPENSCLAGVCTGSLAAAAVSCAHSAPSLMSPALHAVAVAVRLGALAWDVADRITNTPDDAPGANNTFASWCRAATVSSPRALSDALGQFAVDAGLPATLAPYISATTGPNQSTISGPPAVLCSFLASAAGKAVAPTTAPLPITAPYHSAHLYSDADISHVLAGVPQQGSPRARIRIISNSAEGQTVSATATLRDALEEAARDCLRRQMALDQLSIRIAEHVKAVIRPTAAGDMTEVAIQPLAFNGAERLVASLRRLLAQDSYSVQQRIPLSSEELASIAAGSAPGAKGGAARSPIAILAASGRFPGHADTMEAFWDILYRGVDTHELVPPSRWNASTHVGDTAAKNVSGTGFGCWLHQAAWFDATFFNMSPREALQVDPAQRLALMTAAEALEQAGIVPDRTPSTKKHRVGVWFGSTSNDWMETNSAQNIDAYFIPGGNRAFIPGRINYHFKFSGPSYTIDTACSSSLAALHLACNALWRGEVDTAIVGGTNVLTNPDMTAGLDRGHFLSRTGNCKTFDDTADGYCRGEAVVTLILKRLDDARMDNDPVQACILGVATNHNAEAESITRPHAVAQQQLFEHILAETSVKPGDISYVEMHGTGTQAGDAGETTSVVATLSPLTSRGSTRPGPLYIGAVKSSVGHGEAAAGVTSLTKVLLMMKHSTIPPHIGIKTKINHRLPDLQARNTRIARAPTAWPRPRDGSRRVLLNNFSAAGGNTALILEDAPFRDGAGAPDPRRHHVVTISAKTPESLISNLRNLIQWLDESAPRGDDDANLLPKLSYTTTARRVHHRHRVAVTATGLAQLRSSMQKYLDRRSGDEKSIPVPPKAPGFVFAFTGQGSPYAGMGADLYARFASFRTDLQRYDHLCSQMGLPSILPQFEQPDDSFVGSSPTVLQLAHVCFQMALCRLWQSFGIKPKAVVGHSLGEYAALYAAGALSQTDVIYLVGKRAQLMEQHLSVGSYAMLVVMAGEADVLSALPGAVGQDYEVSCRNGKQNVVLGGTAAQMDEAQAVLESKGIRCHLLDTPLAFHTSQVDPILAPFHGIARGCQIRDPQVPVISPTLGKVLRRSADFGEGYFVKHCRNAVEMSEAVAAAKAEGVLDDRTIGVEIGPAAVVTHMVKEVVGPSMKTFASVHRRKDTWLLLTEALSAMYLAGANVEWGRYHQDFPGCHQVLQLPAYGWTLKEYWMPYVHDWSLRKGDPPLAVGRATLAFSSIYKVVKDTLQGSSGGGEAIVDIDLNSEDVHSMSQGHKVYGVPLCTPSVYADIALMIGNYAKQTTAMGMDEVATEVADMHIQSALVANDVGKQQILRAEAKFDAGNKTISCTFSTVDSNGGVIEQHANCQIRFVDVEATRLSLERSASEARARMKALQAQVGEGGNTFRFSKAMIYKMIGQLADFDPKYRGLSAATLDSDALEAVGIISFKDIPNKGEWFSNPAYLDAISQLGGFVMNANEGVDLDKELFVNHGWGSMKLLIPMLDPNNTYYTHVKMSEGTDGLWTGDVIIFDQNQSLVGVVGSVALQRVPKRLMEYIVNSAMRKVSGSAGPSEQRPRSQQHTQVRPPLTAAGKVTVVGQVAPAEKADQAAADTRQDADESRRVVTLKILSEESGIEETDLTDDVALADIGIDSLLSLVICGRLREELDVDLSERVLFEQCITVGDIKQCVSATANSESSQSTKSSQSTSVDLDFSSTGSPDPPNSTPLEGETPDACPIPASRCEASDVSSRELPKDQCELPTASIPPAWSLYLQGSRKQSTKTLFLFPDGCGAATSYLDLPTISATTVVVGFNSPFMKTPNRMRDHSLQEVLQSYVAGARGRQAHGPYHLGGWSAGGILAYAVAQELVAAGEEVASLTLIDSPPPNNGLDHLPDRFYDHCTKVGIFGTEMKRGADVAKLPEWLMPHFRASTGLLHDYHAPPMPAAAARGMQVTIIWAGECAFDGVRYPHLPPAMMDGEDAEGMKFLTERRRDFGPGGWADLLPGAAITTSVVEGEHHFSMMRDRGAEKLAEFIRVGLRKSVGE</sequence>
<evidence type="ECO:0000313" key="10">
    <source>
        <dbReference type="Proteomes" id="UP000605986"/>
    </source>
</evidence>
<dbReference type="EMBL" id="JAADJG010000997">
    <property type="protein sequence ID" value="KAF4429939.1"/>
    <property type="molecule type" value="Genomic_DNA"/>
</dbReference>
<accession>A0A8H4JLD7</accession>
<dbReference type="InterPro" id="IPR001031">
    <property type="entry name" value="Thioesterase"/>
</dbReference>
<dbReference type="PROSITE" id="PS50075">
    <property type="entry name" value="CARRIER"/>
    <property type="match status" value="1"/>
</dbReference>
<feature type="active site" description="Proton donor; for dehydratase activity" evidence="4">
    <location>
        <position position="1550"/>
    </location>
</feature>
<dbReference type="Pfam" id="PF00698">
    <property type="entry name" value="Acyl_transf_1"/>
    <property type="match status" value="1"/>
</dbReference>
<dbReference type="InterPro" id="IPR029058">
    <property type="entry name" value="AB_hydrolase_fold"/>
</dbReference>
<name>A0A8H4JLD7_9HYPO</name>
<feature type="domain" description="Ketosynthase family 3 (KS3)" evidence="7">
    <location>
        <begin position="403"/>
        <end position="835"/>
    </location>
</feature>
<comment type="caution">
    <text evidence="9">The sequence shown here is derived from an EMBL/GenBank/DDBJ whole genome shotgun (WGS) entry which is preliminary data.</text>
</comment>
<dbReference type="GO" id="GO:0004312">
    <property type="term" value="F:fatty acid synthase activity"/>
    <property type="evidence" value="ECO:0007669"/>
    <property type="project" value="TreeGrafter"/>
</dbReference>
<dbReference type="InterPro" id="IPR049900">
    <property type="entry name" value="PKS_mFAS_DH"/>
</dbReference>
<dbReference type="GO" id="GO:0006633">
    <property type="term" value="P:fatty acid biosynthetic process"/>
    <property type="evidence" value="ECO:0007669"/>
    <property type="project" value="InterPro"/>
</dbReference>
<evidence type="ECO:0000259" key="7">
    <source>
        <dbReference type="PROSITE" id="PS52004"/>
    </source>
</evidence>
<feature type="region of interest" description="N-terminal hotdog fold" evidence="4">
    <location>
        <begin position="1326"/>
        <end position="1461"/>
    </location>
</feature>
<dbReference type="Pfam" id="PF16073">
    <property type="entry name" value="SAT"/>
    <property type="match status" value="1"/>
</dbReference>